<evidence type="ECO:0000256" key="3">
    <source>
        <dbReference type="ARBA" id="ARBA00022527"/>
    </source>
</evidence>
<dbReference type="AlphaFoldDB" id="S8BZR2"/>
<organism evidence="12 13">
    <name type="scientific">Genlisea aurea</name>
    <dbReference type="NCBI Taxonomy" id="192259"/>
    <lineage>
        <taxon>Eukaryota</taxon>
        <taxon>Viridiplantae</taxon>
        <taxon>Streptophyta</taxon>
        <taxon>Embryophyta</taxon>
        <taxon>Tracheophyta</taxon>
        <taxon>Spermatophyta</taxon>
        <taxon>Magnoliopsida</taxon>
        <taxon>eudicotyledons</taxon>
        <taxon>Gunneridae</taxon>
        <taxon>Pentapetalae</taxon>
        <taxon>asterids</taxon>
        <taxon>lamiids</taxon>
        <taxon>Lamiales</taxon>
        <taxon>Lentibulariaceae</taxon>
        <taxon>Genlisea</taxon>
    </lineage>
</organism>
<dbReference type="OrthoDB" id="4062651at2759"/>
<comment type="subcellular location">
    <subcellularLocation>
        <location evidence="1">Cell membrane</location>
        <topology evidence="1">Single-pass membrane protein</topology>
    </subcellularLocation>
</comment>
<keyword evidence="3" id="KW-0723">Serine/threonine-protein kinase</keyword>
<dbReference type="GO" id="GO:0004674">
    <property type="term" value="F:protein serine/threonine kinase activity"/>
    <property type="evidence" value="ECO:0007669"/>
    <property type="project" value="UniProtKB-KW"/>
</dbReference>
<dbReference type="Proteomes" id="UP000015453">
    <property type="component" value="Unassembled WGS sequence"/>
</dbReference>
<evidence type="ECO:0000313" key="13">
    <source>
        <dbReference type="Proteomes" id="UP000015453"/>
    </source>
</evidence>
<evidence type="ECO:0000256" key="5">
    <source>
        <dbReference type="ARBA" id="ARBA00022692"/>
    </source>
</evidence>
<evidence type="ECO:0000313" key="12">
    <source>
        <dbReference type="EMBL" id="EPS57706.1"/>
    </source>
</evidence>
<keyword evidence="5" id="KW-0812">Transmembrane</keyword>
<evidence type="ECO:0000256" key="1">
    <source>
        <dbReference type="ARBA" id="ARBA00004162"/>
    </source>
</evidence>
<accession>S8BZR2</accession>
<proteinExistence type="predicted"/>
<keyword evidence="8" id="KW-1133">Transmembrane helix</keyword>
<dbReference type="EMBL" id="AUSU01009930">
    <property type="protein sequence ID" value="EPS57706.1"/>
    <property type="molecule type" value="Genomic_DNA"/>
</dbReference>
<dbReference type="Gene3D" id="1.10.510.10">
    <property type="entry name" value="Transferase(Phosphotransferase) domain 1"/>
    <property type="match status" value="1"/>
</dbReference>
<keyword evidence="9" id="KW-0472">Membrane</keyword>
<reference evidence="12 13" key="1">
    <citation type="journal article" date="2013" name="BMC Genomics">
        <title>The miniature genome of a carnivorous plant Genlisea aurea contains a low number of genes and short non-coding sequences.</title>
        <authorList>
            <person name="Leushkin E.V."/>
            <person name="Sutormin R.A."/>
            <person name="Nabieva E.R."/>
            <person name="Penin A.A."/>
            <person name="Kondrashov A.S."/>
            <person name="Logacheva M.D."/>
        </authorList>
    </citation>
    <scope>NUCLEOTIDE SEQUENCE [LARGE SCALE GENOMIC DNA]</scope>
</reference>
<evidence type="ECO:0000256" key="9">
    <source>
        <dbReference type="ARBA" id="ARBA00023136"/>
    </source>
</evidence>
<evidence type="ECO:0000256" key="6">
    <source>
        <dbReference type="ARBA" id="ARBA00022741"/>
    </source>
</evidence>
<protein>
    <recommendedName>
        <fullName evidence="2">non-specific serine/threonine protein kinase</fullName>
        <ecNumber evidence="2">2.7.11.1</ecNumber>
    </recommendedName>
</protein>
<dbReference type="GO" id="GO:0005886">
    <property type="term" value="C:plasma membrane"/>
    <property type="evidence" value="ECO:0007669"/>
    <property type="project" value="UniProtKB-SubCell"/>
</dbReference>
<dbReference type="GO" id="GO:0005524">
    <property type="term" value="F:ATP binding"/>
    <property type="evidence" value="ECO:0007669"/>
    <property type="project" value="UniProtKB-KW"/>
</dbReference>
<keyword evidence="6" id="KW-0547">Nucleotide-binding</keyword>
<dbReference type="InterPro" id="IPR047117">
    <property type="entry name" value="PERK1-13-like"/>
</dbReference>
<comment type="catalytic activity">
    <reaction evidence="10">
        <text>L-threonyl-[protein] + ATP = O-phospho-L-threonyl-[protein] + ADP + H(+)</text>
        <dbReference type="Rhea" id="RHEA:46608"/>
        <dbReference type="Rhea" id="RHEA-COMP:11060"/>
        <dbReference type="Rhea" id="RHEA-COMP:11605"/>
        <dbReference type="ChEBI" id="CHEBI:15378"/>
        <dbReference type="ChEBI" id="CHEBI:30013"/>
        <dbReference type="ChEBI" id="CHEBI:30616"/>
        <dbReference type="ChEBI" id="CHEBI:61977"/>
        <dbReference type="ChEBI" id="CHEBI:456216"/>
        <dbReference type="EC" id="2.7.11.1"/>
    </reaction>
</comment>
<keyword evidence="4" id="KW-0808">Transferase</keyword>
<keyword evidence="3" id="KW-0418">Kinase</keyword>
<dbReference type="EC" id="2.7.11.1" evidence="2"/>
<evidence type="ECO:0000256" key="7">
    <source>
        <dbReference type="ARBA" id="ARBA00022840"/>
    </source>
</evidence>
<name>S8BZR2_9LAMI</name>
<evidence type="ECO:0000256" key="8">
    <source>
        <dbReference type="ARBA" id="ARBA00022989"/>
    </source>
</evidence>
<dbReference type="PANTHER" id="PTHR47982:SF45">
    <property type="entry name" value="NON-SPECIFIC SERINE_THREONINE PROTEIN KINASE"/>
    <property type="match status" value="1"/>
</dbReference>
<comment type="caution">
    <text evidence="12">The sequence shown here is derived from an EMBL/GenBank/DDBJ whole genome shotgun (WGS) entry which is preliminary data.</text>
</comment>
<dbReference type="PANTHER" id="PTHR47982">
    <property type="entry name" value="PROLINE-RICH RECEPTOR-LIKE PROTEIN KINASE PERK4"/>
    <property type="match status" value="1"/>
</dbReference>
<feature type="non-terminal residue" evidence="12">
    <location>
        <position position="1"/>
    </location>
</feature>
<keyword evidence="7" id="KW-0067">ATP-binding</keyword>
<evidence type="ECO:0000256" key="4">
    <source>
        <dbReference type="ARBA" id="ARBA00022679"/>
    </source>
</evidence>
<gene>
    <name evidence="12" type="ORF">M569_17111</name>
</gene>
<comment type="catalytic activity">
    <reaction evidence="11">
        <text>L-seryl-[protein] + ATP = O-phospho-L-seryl-[protein] + ADP + H(+)</text>
        <dbReference type="Rhea" id="RHEA:17989"/>
        <dbReference type="Rhea" id="RHEA-COMP:9863"/>
        <dbReference type="Rhea" id="RHEA-COMP:11604"/>
        <dbReference type="ChEBI" id="CHEBI:15378"/>
        <dbReference type="ChEBI" id="CHEBI:29999"/>
        <dbReference type="ChEBI" id="CHEBI:30616"/>
        <dbReference type="ChEBI" id="CHEBI:83421"/>
        <dbReference type="ChEBI" id="CHEBI:456216"/>
        <dbReference type="EC" id="2.7.11.1"/>
    </reaction>
</comment>
<evidence type="ECO:0000256" key="2">
    <source>
        <dbReference type="ARBA" id="ARBA00012513"/>
    </source>
</evidence>
<feature type="non-terminal residue" evidence="12">
    <location>
        <position position="100"/>
    </location>
</feature>
<sequence>ARPLLSQVLENKEFETVADPKLKNDYVNSEMFRMIEAAAACVRHSSLKRPKMGQVVRALDNMATVDLTNGMRVGESGFFNEEVTLLHKMAFDPGDSSEFF</sequence>
<evidence type="ECO:0000256" key="11">
    <source>
        <dbReference type="ARBA" id="ARBA00048679"/>
    </source>
</evidence>
<keyword evidence="13" id="KW-1185">Reference proteome</keyword>
<evidence type="ECO:0000256" key="10">
    <source>
        <dbReference type="ARBA" id="ARBA00047899"/>
    </source>
</evidence>